<evidence type="ECO:0000313" key="2">
    <source>
        <dbReference type="EMBL" id="OAA71168.1"/>
    </source>
</evidence>
<evidence type="ECO:0000313" key="3">
    <source>
        <dbReference type="Proteomes" id="UP000076744"/>
    </source>
</evidence>
<keyword evidence="3" id="KW-1185">Reference proteome</keyword>
<name>A0A168CAX4_CORFA</name>
<feature type="compositionally biased region" description="Basic and acidic residues" evidence="1">
    <location>
        <begin position="7"/>
        <end position="21"/>
    </location>
</feature>
<comment type="caution">
    <text evidence="2">The sequence shown here is derived from an EMBL/GenBank/DDBJ whole genome shotgun (WGS) entry which is preliminary data.</text>
</comment>
<accession>A0A168CAX4</accession>
<gene>
    <name evidence="2" type="ORF">ISF_01719</name>
</gene>
<feature type="region of interest" description="Disordered" evidence="1">
    <location>
        <begin position="1"/>
        <end position="21"/>
    </location>
</feature>
<protein>
    <submittedName>
        <fullName evidence="2">Uncharacterized protein</fullName>
    </submittedName>
</protein>
<organism evidence="2 3">
    <name type="scientific">Cordyceps fumosorosea (strain ARSEF 2679)</name>
    <name type="common">Isaria fumosorosea</name>
    <dbReference type="NCBI Taxonomy" id="1081104"/>
    <lineage>
        <taxon>Eukaryota</taxon>
        <taxon>Fungi</taxon>
        <taxon>Dikarya</taxon>
        <taxon>Ascomycota</taxon>
        <taxon>Pezizomycotina</taxon>
        <taxon>Sordariomycetes</taxon>
        <taxon>Hypocreomycetidae</taxon>
        <taxon>Hypocreales</taxon>
        <taxon>Cordycipitaceae</taxon>
        <taxon>Cordyceps</taxon>
    </lineage>
</organism>
<dbReference type="Proteomes" id="UP000076744">
    <property type="component" value="Unassembled WGS sequence"/>
</dbReference>
<dbReference type="RefSeq" id="XP_018707049.1">
    <property type="nucleotide sequence ID" value="XM_018845326.1"/>
</dbReference>
<dbReference type="EMBL" id="AZHB01000003">
    <property type="protein sequence ID" value="OAA71168.1"/>
    <property type="molecule type" value="Genomic_DNA"/>
</dbReference>
<reference evidence="2 3" key="1">
    <citation type="journal article" date="2016" name="Genome Biol. Evol.">
        <title>Divergent and convergent evolution of fungal pathogenicity.</title>
        <authorList>
            <person name="Shang Y."/>
            <person name="Xiao G."/>
            <person name="Zheng P."/>
            <person name="Cen K."/>
            <person name="Zhan S."/>
            <person name="Wang C."/>
        </authorList>
    </citation>
    <scope>NUCLEOTIDE SEQUENCE [LARGE SCALE GENOMIC DNA]</scope>
    <source>
        <strain evidence="2 3">ARSEF 2679</strain>
    </source>
</reference>
<dbReference type="AlphaFoldDB" id="A0A168CAX4"/>
<proteinExistence type="predicted"/>
<evidence type="ECO:0000256" key="1">
    <source>
        <dbReference type="SAM" id="MobiDB-lite"/>
    </source>
</evidence>
<dbReference type="GeneID" id="30018011"/>
<sequence>MPTTDRAQQRRNFEEFEDSHDEKVMENRARLMQRQAIIGSTLTNGRVDE</sequence>